<organism evidence="2 3">
    <name type="scientific">Gigaspora margarita</name>
    <dbReference type="NCBI Taxonomy" id="4874"/>
    <lineage>
        <taxon>Eukaryota</taxon>
        <taxon>Fungi</taxon>
        <taxon>Fungi incertae sedis</taxon>
        <taxon>Mucoromycota</taxon>
        <taxon>Glomeromycotina</taxon>
        <taxon>Glomeromycetes</taxon>
        <taxon>Diversisporales</taxon>
        <taxon>Gigasporaceae</taxon>
        <taxon>Gigaspora</taxon>
    </lineage>
</organism>
<proteinExistence type="predicted"/>
<dbReference type="EMBL" id="CAJVQB010007140">
    <property type="protein sequence ID" value="CAG8697819.1"/>
    <property type="molecule type" value="Genomic_DNA"/>
</dbReference>
<comment type="caution">
    <text evidence="2">The sequence shown here is derived from an EMBL/GenBank/DDBJ whole genome shotgun (WGS) entry which is preliminary data.</text>
</comment>
<dbReference type="Proteomes" id="UP000789901">
    <property type="component" value="Unassembled WGS sequence"/>
</dbReference>
<reference evidence="2 3" key="1">
    <citation type="submission" date="2021-06" db="EMBL/GenBank/DDBJ databases">
        <authorList>
            <person name="Kallberg Y."/>
            <person name="Tangrot J."/>
            <person name="Rosling A."/>
        </authorList>
    </citation>
    <scope>NUCLEOTIDE SEQUENCE [LARGE SCALE GENOMIC DNA]</scope>
    <source>
        <strain evidence="2 3">120-4 pot B 10/14</strain>
    </source>
</reference>
<evidence type="ECO:0000256" key="1">
    <source>
        <dbReference type="SAM" id="MobiDB-lite"/>
    </source>
</evidence>
<feature type="non-terminal residue" evidence="2">
    <location>
        <position position="120"/>
    </location>
</feature>
<name>A0ABN7UY50_GIGMA</name>
<accession>A0ABN7UY50</accession>
<evidence type="ECO:0000313" key="2">
    <source>
        <dbReference type="EMBL" id="CAG8697819.1"/>
    </source>
</evidence>
<keyword evidence="3" id="KW-1185">Reference proteome</keyword>
<evidence type="ECO:0000313" key="3">
    <source>
        <dbReference type="Proteomes" id="UP000789901"/>
    </source>
</evidence>
<feature type="compositionally biased region" description="Basic and acidic residues" evidence="1">
    <location>
        <begin position="27"/>
        <end position="49"/>
    </location>
</feature>
<sequence length="120" mass="13758">NNVRQNSTTENKENTNSLVERQKHRQQARENTQKEDNLTIDNIDREQRNNENLPAELLNISMAVENQTPCIIDKNKSCEVKTSNIKEKKTKATQKIALIAQSAQVLKEDMSGIKKNKEKP</sequence>
<feature type="non-terminal residue" evidence="2">
    <location>
        <position position="1"/>
    </location>
</feature>
<gene>
    <name evidence="2" type="ORF">GMARGA_LOCUS11928</name>
</gene>
<protein>
    <submittedName>
        <fullName evidence="2">23457_t:CDS:1</fullName>
    </submittedName>
</protein>
<feature type="compositionally biased region" description="Low complexity" evidence="1">
    <location>
        <begin position="1"/>
        <end position="17"/>
    </location>
</feature>
<feature type="region of interest" description="Disordered" evidence="1">
    <location>
        <begin position="1"/>
        <end position="50"/>
    </location>
</feature>